<dbReference type="EMBL" id="CP044427">
    <property type="protein sequence ID" value="QFG68189.1"/>
    <property type="molecule type" value="Genomic_DNA"/>
</dbReference>
<evidence type="ECO:0000313" key="3">
    <source>
        <dbReference type="Proteomes" id="UP000326546"/>
    </source>
</evidence>
<dbReference type="Pfam" id="PF12697">
    <property type="entry name" value="Abhydrolase_6"/>
    <property type="match status" value="1"/>
</dbReference>
<dbReference type="InterPro" id="IPR000073">
    <property type="entry name" value="AB_hydrolase_1"/>
</dbReference>
<dbReference type="SUPFAM" id="SSF53474">
    <property type="entry name" value="alpha/beta-Hydrolases"/>
    <property type="match status" value="1"/>
</dbReference>
<evidence type="ECO:0000259" key="1">
    <source>
        <dbReference type="Pfam" id="PF12697"/>
    </source>
</evidence>
<dbReference type="Proteomes" id="UP000326546">
    <property type="component" value="Chromosome"/>
</dbReference>
<keyword evidence="2" id="KW-0378">Hydrolase</keyword>
<name>A0A5J6V2V2_9MICO</name>
<keyword evidence="3" id="KW-1185">Reference proteome</keyword>
<dbReference type="GO" id="GO:0016787">
    <property type="term" value="F:hydrolase activity"/>
    <property type="evidence" value="ECO:0007669"/>
    <property type="project" value="UniProtKB-KW"/>
</dbReference>
<dbReference type="KEGG" id="serw:FY030_05190"/>
<evidence type="ECO:0000313" key="2">
    <source>
        <dbReference type="EMBL" id="QFG68189.1"/>
    </source>
</evidence>
<sequence>MSEPGVEDYAAFLPNRWRGEVDRHPEHDRWEWRGHDVHVLRRRSPAAPARVLLVHGAGGHSSALWPVASLLPGTSADLAAVDLPLYGATTSPDPATVRYPDWVDLLCDFLAEEDDGRPLILLGASIGGMLAYEVAARSGRVAAVVATCLLDPRDRRVQRVMTRFGPAGILAGPMSRVLPRRLAGLRIPMSWVAALHKMSSSADLSRLCAVDPRGGGVRVPLGFLASYLRYQHTPPEGMQTPVILAQPAADAWTPLDVSIPWFDKIAAPTQLAILRECGHFPVEEPGLTDLMETMATVMARFSNRQQHVT</sequence>
<dbReference type="OrthoDB" id="1376138at2"/>
<dbReference type="AlphaFoldDB" id="A0A5J6V2V2"/>
<feature type="domain" description="AB hydrolase-1" evidence="1">
    <location>
        <begin position="51"/>
        <end position="285"/>
    </location>
</feature>
<accession>A0A5J6V2V2</accession>
<dbReference type="InterPro" id="IPR029058">
    <property type="entry name" value="AB_hydrolase_fold"/>
</dbReference>
<protein>
    <submittedName>
        <fullName evidence="2">Alpha/beta hydrolase</fullName>
    </submittedName>
</protein>
<dbReference type="Gene3D" id="3.40.50.1820">
    <property type="entry name" value="alpha/beta hydrolase"/>
    <property type="match status" value="1"/>
</dbReference>
<gene>
    <name evidence="2" type="ORF">FY030_05190</name>
</gene>
<proteinExistence type="predicted"/>
<organism evidence="2 3">
    <name type="scientific">Ornithinimicrobium pratense</name>
    <dbReference type="NCBI Taxonomy" id="2593973"/>
    <lineage>
        <taxon>Bacteria</taxon>
        <taxon>Bacillati</taxon>
        <taxon>Actinomycetota</taxon>
        <taxon>Actinomycetes</taxon>
        <taxon>Micrococcales</taxon>
        <taxon>Ornithinimicrobiaceae</taxon>
        <taxon>Ornithinimicrobium</taxon>
    </lineage>
</organism>
<reference evidence="2 3" key="1">
    <citation type="submission" date="2019-09" db="EMBL/GenBank/DDBJ databases">
        <title>Serinicoccus pratensis sp. nov., isolated from meadow soil.</title>
        <authorList>
            <person name="Zhang W."/>
        </authorList>
    </citation>
    <scope>NUCLEOTIDE SEQUENCE [LARGE SCALE GENOMIC DNA]</scope>
    <source>
        <strain evidence="2 3">W204</strain>
    </source>
</reference>
<dbReference type="PANTHER" id="PTHR46438">
    <property type="entry name" value="ALPHA/BETA-HYDROLASES SUPERFAMILY PROTEIN"/>
    <property type="match status" value="1"/>
</dbReference>